<dbReference type="OrthoDB" id="4224322at2"/>
<organism evidence="1 2">
    <name type="scientific">Ruminococcus flavefaciens</name>
    <dbReference type="NCBI Taxonomy" id="1265"/>
    <lineage>
        <taxon>Bacteria</taxon>
        <taxon>Bacillati</taxon>
        <taxon>Bacillota</taxon>
        <taxon>Clostridia</taxon>
        <taxon>Eubacteriales</taxon>
        <taxon>Oscillospiraceae</taxon>
        <taxon>Ruminococcus</taxon>
    </lineage>
</organism>
<proteinExistence type="predicted"/>
<dbReference type="RefSeq" id="WP_072948191.1">
    <property type="nucleotide sequence ID" value="NZ_FRCT01000001.1"/>
</dbReference>
<evidence type="ECO:0000313" key="2">
    <source>
        <dbReference type="Proteomes" id="UP000184394"/>
    </source>
</evidence>
<accession>A0A1M7GPL8</accession>
<dbReference type="AlphaFoldDB" id="A0A1M7GPL8"/>
<dbReference type="Proteomes" id="UP000184394">
    <property type="component" value="Unassembled WGS sequence"/>
</dbReference>
<dbReference type="EMBL" id="FRCT01000001">
    <property type="protein sequence ID" value="SHM18263.1"/>
    <property type="molecule type" value="Genomic_DNA"/>
</dbReference>
<protein>
    <submittedName>
        <fullName evidence="1">Uncharacterized protein</fullName>
    </submittedName>
</protein>
<evidence type="ECO:0000313" key="1">
    <source>
        <dbReference type="EMBL" id="SHM18263.1"/>
    </source>
</evidence>
<name>A0A1M7GPL8_RUMFL</name>
<sequence length="105" mass="11850">MNEQKLIKQFAENMKMEFAVKDMSVYKNSDKLFGSTIDSAVIEKYLSLPCTTVYKNTGSKLVTRFTLGKDIYIMALSSDKPETFDGMEAEYVISDIKKLIGKLGD</sequence>
<gene>
    <name evidence="1" type="ORF">SAMN04487860_101424</name>
</gene>
<reference evidence="1 2" key="1">
    <citation type="submission" date="2016-11" db="EMBL/GenBank/DDBJ databases">
        <authorList>
            <person name="Jaros S."/>
            <person name="Januszkiewicz K."/>
            <person name="Wedrychowicz H."/>
        </authorList>
    </citation>
    <scope>NUCLEOTIDE SEQUENCE [LARGE SCALE GENOMIC DNA]</scope>
    <source>
        <strain evidence="1 2">Y1</strain>
    </source>
</reference>